<feature type="compositionally biased region" description="Basic and acidic residues" evidence="4">
    <location>
        <begin position="58"/>
        <end position="69"/>
    </location>
</feature>
<keyword evidence="3" id="KW-0862">Zinc</keyword>
<keyword evidence="1" id="KW-0479">Metal-binding</keyword>
<dbReference type="Gene3D" id="1.20.1270.70">
    <property type="entry name" value="Designed single chain three-helix bundle"/>
    <property type="match status" value="1"/>
</dbReference>
<protein>
    <submittedName>
        <fullName evidence="5">Uncharacterized protein</fullName>
    </submittedName>
</protein>
<gene>
    <name evidence="5" type="ORF">OH76DRAFT_1456889</name>
</gene>
<keyword evidence="2" id="KW-0863">Zinc-finger</keyword>
<dbReference type="AlphaFoldDB" id="A0A371D3K6"/>
<organism evidence="5 6">
    <name type="scientific">Lentinus brumalis</name>
    <dbReference type="NCBI Taxonomy" id="2498619"/>
    <lineage>
        <taxon>Eukaryota</taxon>
        <taxon>Fungi</taxon>
        <taxon>Dikarya</taxon>
        <taxon>Basidiomycota</taxon>
        <taxon>Agaricomycotina</taxon>
        <taxon>Agaricomycetes</taxon>
        <taxon>Polyporales</taxon>
        <taxon>Polyporaceae</taxon>
        <taxon>Lentinus</taxon>
    </lineage>
</organism>
<feature type="region of interest" description="Disordered" evidence="4">
    <location>
        <begin position="1"/>
        <end position="45"/>
    </location>
</feature>
<reference evidence="5 6" key="1">
    <citation type="journal article" date="2018" name="Biotechnol. Biofuels">
        <title>Integrative visual omics of the white-rot fungus Polyporus brumalis exposes the biotechnological potential of its oxidative enzymes for delignifying raw plant biomass.</title>
        <authorList>
            <person name="Miyauchi S."/>
            <person name="Rancon A."/>
            <person name="Drula E."/>
            <person name="Hage H."/>
            <person name="Chaduli D."/>
            <person name="Favel A."/>
            <person name="Grisel S."/>
            <person name="Henrissat B."/>
            <person name="Herpoel-Gimbert I."/>
            <person name="Ruiz-Duenas F.J."/>
            <person name="Chevret D."/>
            <person name="Hainaut M."/>
            <person name="Lin J."/>
            <person name="Wang M."/>
            <person name="Pangilinan J."/>
            <person name="Lipzen A."/>
            <person name="Lesage-Meessen L."/>
            <person name="Navarro D."/>
            <person name="Riley R."/>
            <person name="Grigoriev I.V."/>
            <person name="Zhou S."/>
            <person name="Raouche S."/>
            <person name="Rosso M.N."/>
        </authorList>
    </citation>
    <scope>NUCLEOTIDE SEQUENCE [LARGE SCALE GENOMIC DNA]</scope>
    <source>
        <strain evidence="5 6">BRFM 1820</strain>
    </source>
</reference>
<evidence type="ECO:0000256" key="4">
    <source>
        <dbReference type="SAM" id="MobiDB-lite"/>
    </source>
</evidence>
<feature type="region of interest" description="Disordered" evidence="4">
    <location>
        <begin position="58"/>
        <end position="96"/>
    </location>
</feature>
<dbReference type="OrthoDB" id="2122982at2759"/>
<name>A0A371D3K6_9APHY</name>
<keyword evidence="6" id="KW-1185">Reference proteome</keyword>
<accession>A0A371D3K6</accession>
<dbReference type="GO" id="GO:0008270">
    <property type="term" value="F:zinc ion binding"/>
    <property type="evidence" value="ECO:0007669"/>
    <property type="project" value="UniProtKB-KW"/>
</dbReference>
<feature type="region of interest" description="Disordered" evidence="4">
    <location>
        <begin position="1236"/>
        <end position="1270"/>
    </location>
</feature>
<feature type="compositionally biased region" description="Pro residues" evidence="4">
    <location>
        <begin position="1255"/>
        <end position="1264"/>
    </location>
</feature>
<evidence type="ECO:0000256" key="1">
    <source>
        <dbReference type="ARBA" id="ARBA00022723"/>
    </source>
</evidence>
<evidence type="ECO:0000256" key="3">
    <source>
        <dbReference type="ARBA" id="ARBA00022833"/>
    </source>
</evidence>
<feature type="compositionally biased region" description="Polar residues" evidence="4">
    <location>
        <begin position="76"/>
        <end position="96"/>
    </location>
</feature>
<sequence>MSLPSPTGISPTYDLLGQYSDDEDSEETNTRSPVAQGNEHHAIWTKVKETHEDLLAQRNKAKGDPENSGRLDSASKMVSNNDSPTTPTIQGISNNTNTFFDKTPGLLKVLDKVGQIHPFAGVAILAFKAVYELEVKRRENDKKILAVFGEMRDMMAALAQLQTIKSQDEVGPDGLSIKARMQHLVDETATDIKKCANTCDAFLKKKVIVKVLTCAKWEHVLSKLSGHFHKRRAEFEFALSIHVGLGVDKANTKLDDLGEVTKQIQDRMDTMLQFFQTVVSPEQKEITARVRDKGGEAAVLENDRLLKELLDLYRGADGAVETSGIRGRRDVAVVSIEDLRLEIREDVELAVDKNAETFSRKFEMQRKLIVDELSRVVHREGDRIIDAITAGPHDRIIDPDLHAIWKDMGWRGSTKARHFVLALRDYFREKMEEQKRSEYVEVPRIREQDEWALDWINVTRLQPIVEAFDDDASNFITVTEANEFTTARPQDWSLLHWLAYWAIGWQISATIYRDKINDLFAKMFALKGHVHPAVRNSVDTYLHTVWTGISELTSSIDLYYAPESLREKFQSYVDDEESRLREGLEAVRYDIDAMDTLVLVTGPGRIEKYVFPMLYLLLKKDYEVMRLARKKVINKDELWDAADTIEWVFQAVNFRYKDLQDIFRQQKLDPRQQFRNFSCSLFEHWRNSDGLWSRNLEFPDHVFDEDEDEDEDEERVNSGDILNYPLDSDDLFDPSGYDEPPFTPTDNDVASSWPLRTVLGSWCGFLSKGDVYPCQPMISVHVHAVDSTHFEATSHTPNGTAYTLSGECLCDEDGRISFVFSIRYAARFDPLHFRGYIYDKGTTFIGLWGTTPEACADAMFHRSSSSAEDSQSTLVMSDAIDNHFIFKRLPPWLMCCRPDPVVYQLNKPRALWKYALTAAREMVGRHLFTWSYFKRRRDNRKRYVELLIRLNYADLDEEEVMELARIRQTLTAADARLYETRYEYELRSTPIHLDITCDHCDSTIIGPRIVCLDCDSAKTLNLCDDPRCRNSEVDVEKRADLAAPHLPAHAVFKVRTMMHLREFGKMDQAARSALKKARQTFDDVSELIEDERSFTRSPDVYRHSRAAKIVQAKLSCIVCKQRASKPYWYCIACQDDVFVCIECDAKGPLTVGTHNKLHPLVRFQDEVHYGPLSVEQRLEHLEVRFTGMEHRFEGMEAKLGGMEDRFGALEVRVSSMDDKLTRIEKMLEAMWSRSRKLASSRRAQSVNVSSSGYPRPLPSTPPPRWEPDTP</sequence>
<evidence type="ECO:0000313" key="6">
    <source>
        <dbReference type="Proteomes" id="UP000256964"/>
    </source>
</evidence>
<dbReference type="STRING" id="139420.A0A371D3K6"/>
<evidence type="ECO:0000256" key="2">
    <source>
        <dbReference type="ARBA" id="ARBA00022771"/>
    </source>
</evidence>
<dbReference type="EMBL" id="KZ857421">
    <property type="protein sequence ID" value="RDX47082.1"/>
    <property type="molecule type" value="Genomic_DNA"/>
</dbReference>
<dbReference type="Gene3D" id="3.30.60.90">
    <property type="match status" value="1"/>
</dbReference>
<dbReference type="InterPro" id="IPR043145">
    <property type="entry name" value="Znf_ZZ_sf"/>
</dbReference>
<proteinExistence type="predicted"/>
<dbReference type="SUPFAM" id="SSF57850">
    <property type="entry name" value="RING/U-box"/>
    <property type="match status" value="1"/>
</dbReference>
<evidence type="ECO:0000313" key="5">
    <source>
        <dbReference type="EMBL" id="RDX47082.1"/>
    </source>
</evidence>
<dbReference type="Proteomes" id="UP000256964">
    <property type="component" value="Unassembled WGS sequence"/>
</dbReference>
<feature type="compositionally biased region" description="Polar residues" evidence="4">
    <location>
        <begin position="1"/>
        <end position="10"/>
    </location>
</feature>